<sequence>MTQADRESEWAADMRAALAGDADAYRRFLHSVTPHLRAVTRKNCAQYGAPVSDAEDVVQEALLAIHLKRRTWDPARPITPWISVIVRNKLIDMLRRSVRLTVPIDDLTEVLAAEEQVDNSPAVHIGSLIDRLKDRQRAVVQAVSIEGCTTREAAARLRMSETGVRVTLHRALKALAALHQSNLDEPQGP</sequence>
<dbReference type="GO" id="GO:0003677">
    <property type="term" value="F:DNA binding"/>
    <property type="evidence" value="ECO:0007669"/>
    <property type="project" value="UniProtKB-KW"/>
</dbReference>
<feature type="domain" description="RNA polymerase sigma-70 region 2" evidence="6">
    <location>
        <begin position="42"/>
        <end position="98"/>
    </location>
</feature>
<dbReference type="InterPro" id="IPR013325">
    <property type="entry name" value="RNA_pol_sigma_r2"/>
</dbReference>
<dbReference type="SUPFAM" id="SSF88946">
    <property type="entry name" value="Sigma2 domain of RNA polymerase sigma factors"/>
    <property type="match status" value="1"/>
</dbReference>
<dbReference type="Proteomes" id="UP001143330">
    <property type="component" value="Unassembled WGS sequence"/>
</dbReference>
<evidence type="ECO:0000259" key="7">
    <source>
        <dbReference type="Pfam" id="PF08281"/>
    </source>
</evidence>
<proteinExistence type="inferred from homology"/>
<protein>
    <submittedName>
        <fullName evidence="8">RNA polymerase sigma factor</fullName>
    </submittedName>
</protein>
<keyword evidence="4" id="KW-0238">DNA-binding</keyword>
<dbReference type="AlphaFoldDB" id="A0A9W6JX78"/>
<dbReference type="EMBL" id="BSFM01000005">
    <property type="protein sequence ID" value="GLK83063.1"/>
    <property type="molecule type" value="Genomic_DNA"/>
</dbReference>
<comment type="similarity">
    <text evidence="1">Belongs to the sigma-70 factor family. ECF subfamily.</text>
</comment>
<organism evidence="8 9">
    <name type="scientific">Ancylobacter defluvii</name>
    <dbReference type="NCBI Taxonomy" id="1282440"/>
    <lineage>
        <taxon>Bacteria</taxon>
        <taxon>Pseudomonadati</taxon>
        <taxon>Pseudomonadota</taxon>
        <taxon>Alphaproteobacteria</taxon>
        <taxon>Hyphomicrobiales</taxon>
        <taxon>Xanthobacteraceae</taxon>
        <taxon>Ancylobacter</taxon>
    </lineage>
</organism>
<dbReference type="InterPro" id="IPR014284">
    <property type="entry name" value="RNA_pol_sigma-70_dom"/>
</dbReference>
<dbReference type="GO" id="GO:0016987">
    <property type="term" value="F:sigma factor activity"/>
    <property type="evidence" value="ECO:0007669"/>
    <property type="project" value="UniProtKB-KW"/>
</dbReference>
<evidence type="ECO:0000259" key="6">
    <source>
        <dbReference type="Pfam" id="PF04542"/>
    </source>
</evidence>
<evidence type="ECO:0000256" key="2">
    <source>
        <dbReference type="ARBA" id="ARBA00023015"/>
    </source>
</evidence>
<keyword evidence="2" id="KW-0805">Transcription regulation</keyword>
<name>A0A9W6JX78_9HYPH</name>
<evidence type="ECO:0000256" key="3">
    <source>
        <dbReference type="ARBA" id="ARBA00023082"/>
    </source>
</evidence>
<evidence type="ECO:0000256" key="1">
    <source>
        <dbReference type="ARBA" id="ARBA00010641"/>
    </source>
</evidence>
<evidence type="ECO:0000313" key="8">
    <source>
        <dbReference type="EMBL" id="GLK83063.1"/>
    </source>
</evidence>
<evidence type="ECO:0000313" key="9">
    <source>
        <dbReference type="Proteomes" id="UP001143330"/>
    </source>
</evidence>
<reference evidence="8" key="1">
    <citation type="journal article" date="2014" name="Int. J. Syst. Evol. Microbiol.">
        <title>Complete genome sequence of Corynebacterium casei LMG S-19264T (=DSM 44701T), isolated from a smear-ripened cheese.</title>
        <authorList>
            <consortium name="US DOE Joint Genome Institute (JGI-PGF)"/>
            <person name="Walter F."/>
            <person name="Albersmeier A."/>
            <person name="Kalinowski J."/>
            <person name="Ruckert C."/>
        </authorList>
    </citation>
    <scope>NUCLEOTIDE SEQUENCE</scope>
    <source>
        <strain evidence="8">VKM B-2789</strain>
    </source>
</reference>
<dbReference type="Pfam" id="PF04542">
    <property type="entry name" value="Sigma70_r2"/>
    <property type="match status" value="1"/>
</dbReference>
<dbReference type="RefSeq" id="WP_213365645.1">
    <property type="nucleotide sequence ID" value="NZ_BSFM01000005.1"/>
</dbReference>
<dbReference type="Gene3D" id="1.10.10.10">
    <property type="entry name" value="Winged helix-like DNA-binding domain superfamily/Winged helix DNA-binding domain"/>
    <property type="match status" value="1"/>
</dbReference>
<gene>
    <name evidence="8" type="primary">SigD</name>
    <name evidence="8" type="ORF">GCM10017653_11320</name>
</gene>
<dbReference type="Gene3D" id="1.10.1740.10">
    <property type="match status" value="1"/>
</dbReference>
<dbReference type="PANTHER" id="PTHR43133">
    <property type="entry name" value="RNA POLYMERASE ECF-TYPE SIGMA FACTO"/>
    <property type="match status" value="1"/>
</dbReference>
<keyword evidence="5" id="KW-0804">Transcription</keyword>
<dbReference type="Pfam" id="PF08281">
    <property type="entry name" value="Sigma70_r4_2"/>
    <property type="match status" value="1"/>
</dbReference>
<evidence type="ECO:0000256" key="5">
    <source>
        <dbReference type="ARBA" id="ARBA00023163"/>
    </source>
</evidence>
<keyword evidence="9" id="KW-1185">Reference proteome</keyword>
<accession>A0A9W6JX78</accession>
<dbReference type="PANTHER" id="PTHR43133:SF58">
    <property type="entry name" value="ECF RNA POLYMERASE SIGMA FACTOR SIGD"/>
    <property type="match status" value="1"/>
</dbReference>
<evidence type="ECO:0000256" key="4">
    <source>
        <dbReference type="ARBA" id="ARBA00023125"/>
    </source>
</evidence>
<dbReference type="InterPro" id="IPR013249">
    <property type="entry name" value="RNA_pol_sigma70_r4_t2"/>
</dbReference>
<dbReference type="GO" id="GO:0006352">
    <property type="term" value="P:DNA-templated transcription initiation"/>
    <property type="evidence" value="ECO:0007669"/>
    <property type="project" value="InterPro"/>
</dbReference>
<dbReference type="SUPFAM" id="SSF88659">
    <property type="entry name" value="Sigma3 and sigma4 domains of RNA polymerase sigma factors"/>
    <property type="match status" value="1"/>
</dbReference>
<dbReference type="InterPro" id="IPR013324">
    <property type="entry name" value="RNA_pol_sigma_r3/r4-like"/>
</dbReference>
<dbReference type="InterPro" id="IPR007627">
    <property type="entry name" value="RNA_pol_sigma70_r2"/>
</dbReference>
<dbReference type="InterPro" id="IPR039425">
    <property type="entry name" value="RNA_pol_sigma-70-like"/>
</dbReference>
<dbReference type="NCBIfam" id="NF009165">
    <property type="entry name" value="PRK12512.1"/>
    <property type="match status" value="1"/>
</dbReference>
<comment type="caution">
    <text evidence="8">The sequence shown here is derived from an EMBL/GenBank/DDBJ whole genome shotgun (WGS) entry which is preliminary data.</text>
</comment>
<keyword evidence="3" id="KW-0731">Sigma factor</keyword>
<feature type="domain" description="RNA polymerase sigma factor 70 region 4 type 2" evidence="7">
    <location>
        <begin position="126"/>
        <end position="175"/>
    </location>
</feature>
<reference evidence="8" key="2">
    <citation type="submission" date="2023-01" db="EMBL/GenBank/DDBJ databases">
        <authorList>
            <person name="Sun Q."/>
            <person name="Evtushenko L."/>
        </authorList>
    </citation>
    <scope>NUCLEOTIDE SEQUENCE</scope>
    <source>
        <strain evidence="8">VKM B-2789</strain>
    </source>
</reference>
<dbReference type="NCBIfam" id="TIGR02937">
    <property type="entry name" value="sigma70-ECF"/>
    <property type="match status" value="1"/>
</dbReference>
<dbReference type="InterPro" id="IPR036388">
    <property type="entry name" value="WH-like_DNA-bd_sf"/>
</dbReference>